<dbReference type="Pfam" id="PF01408">
    <property type="entry name" value="GFO_IDH_MocA"/>
    <property type="match status" value="1"/>
</dbReference>
<dbReference type="Proteomes" id="UP000659344">
    <property type="component" value="Unassembled WGS sequence"/>
</dbReference>
<reference evidence="4" key="1">
    <citation type="journal article" date="2019" name="Int. J. Syst. Evol. Microbiol.">
        <title>The Global Catalogue of Microorganisms (GCM) 10K type strain sequencing project: providing services to taxonomists for standard genome sequencing and annotation.</title>
        <authorList>
            <consortium name="The Broad Institute Genomics Platform"/>
            <consortium name="The Broad Institute Genome Sequencing Center for Infectious Disease"/>
            <person name="Wu L."/>
            <person name="Ma J."/>
        </authorList>
    </citation>
    <scope>NUCLEOTIDE SEQUENCE [LARGE SCALE GENOMIC DNA]</scope>
    <source>
        <strain evidence="4">CGMCC 1.12769</strain>
    </source>
</reference>
<comment type="caution">
    <text evidence="3">The sequence shown here is derived from an EMBL/GenBank/DDBJ whole genome shotgun (WGS) entry which is preliminary data.</text>
</comment>
<evidence type="ECO:0000259" key="1">
    <source>
        <dbReference type="Pfam" id="PF01408"/>
    </source>
</evidence>
<dbReference type="Gene3D" id="3.40.50.720">
    <property type="entry name" value="NAD(P)-binding Rossmann-like Domain"/>
    <property type="match status" value="1"/>
</dbReference>
<organism evidence="3 4">
    <name type="scientific">Paenibacillus segetis</name>
    <dbReference type="NCBI Taxonomy" id="1325360"/>
    <lineage>
        <taxon>Bacteria</taxon>
        <taxon>Bacillati</taxon>
        <taxon>Bacillota</taxon>
        <taxon>Bacilli</taxon>
        <taxon>Bacillales</taxon>
        <taxon>Paenibacillaceae</taxon>
        <taxon>Paenibacillus</taxon>
    </lineage>
</organism>
<dbReference type="Gene3D" id="3.30.360.10">
    <property type="entry name" value="Dihydrodipicolinate Reductase, domain 2"/>
    <property type="match status" value="1"/>
</dbReference>
<dbReference type="InterPro" id="IPR052515">
    <property type="entry name" value="Gfo/Idh/MocA_Oxidoreductase"/>
</dbReference>
<evidence type="ECO:0000259" key="2">
    <source>
        <dbReference type="Pfam" id="PF22725"/>
    </source>
</evidence>
<dbReference type="EMBL" id="BMFT01000002">
    <property type="protein sequence ID" value="GGH32165.1"/>
    <property type="molecule type" value="Genomic_DNA"/>
</dbReference>
<dbReference type="Pfam" id="PF22725">
    <property type="entry name" value="GFO_IDH_MocA_C3"/>
    <property type="match status" value="1"/>
</dbReference>
<feature type="domain" description="Gfo/Idh/MocA-like oxidoreductase N-terminal" evidence="1">
    <location>
        <begin position="2"/>
        <end position="120"/>
    </location>
</feature>
<dbReference type="RefSeq" id="WP_188541271.1">
    <property type="nucleotide sequence ID" value="NZ_BMFT01000002.1"/>
</dbReference>
<feature type="domain" description="GFO/IDH/MocA-like oxidoreductase" evidence="2">
    <location>
        <begin position="130"/>
        <end position="252"/>
    </location>
</feature>
<dbReference type="InterPro" id="IPR000683">
    <property type="entry name" value="Gfo/Idh/MocA-like_OxRdtase_N"/>
</dbReference>
<gene>
    <name evidence="3" type="ORF">GCM10008013_36410</name>
</gene>
<evidence type="ECO:0000313" key="4">
    <source>
        <dbReference type="Proteomes" id="UP000659344"/>
    </source>
</evidence>
<evidence type="ECO:0000313" key="3">
    <source>
        <dbReference type="EMBL" id="GGH32165.1"/>
    </source>
</evidence>
<keyword evidence="4" id="KW-1185">Reference proteome</keyword>
<proteinExistence type="predicted"/>
<protein>
    <submittedName>
        <fullName evidence="3">Oxidoreductase</fullName>
    </submittedName>
</protein>
<dbReference type="InterPro" id="IPR036291">
    <property type="entry name" value="NAD(P)-bd_dom_sf"/>
</dbReference>
<dbReference type="PANTHER" id="PTHR43249">
    <property type="entry name" value="UDP-N-ACETYL-2-AMINO-2-DEOXY-D-GLUCURONATE OXIDASE"/>
    <property type="match status" value="1"/>
</dbReference>
<accession>A0ABQ1YN72</accession>
<name>A0ABQ1YN72_9BACL</name>
<sequence length="336" mass="36988">MIHFAIVGCGHIANKHIEAIAMTEGAKLAALCDTNIARLSELKERNNVPVFSNMTDMLEQELPIDVVCICTPSGLHTGLAVEAANAGKHLVIEKPMALTLDDVDAITQAVRRNGVKATVVHPNRYRPAIRYLQDALSRDAFGKLSHVNVAVRWNRGQAYYDQASWRGTHAMDGGVLMNQAIHSLDLLIWLFGPVAEIKSFVDTRIRDIEAEDTAVAVLRFSNGILGIVEATTTIYEQNLEETISVFGENGYAVIGGRTANWIKQWKSASITEEEINRVIQEVDLDPFGVSGHQRIIENLVHAIQEGIEPDITLEDGREAVKLVVDIVSKGKAELYC</sequence>
<dbReference type="InterPro" id="IPR055170">
    <property type="entry name" value="GFO_IDH_MocA-like_dom"/>
</dbReference>
<dbReference type="SUPFAM" id="SSF51735">
    <property type="entry name" value="NAD(P)-binding Rossmann-fold domains"/>
    <property type="match status" value="1"/>
</dbReference>
<dbReference type="SUPFAM" id="SSF55347">
    <property type="entry name" value="Glyceraldehyde-3-phosphate dehydrogenase-like, C-terminal domain"/>
    <property type="match status" value="1"/>
</dbReference>
<dbReference type="PANTHER" id="PTHR43249:SF1">
    <property type="entry name" value="D-GLUCOSIDE 3-DEHYDROGENASE"/>
    <property type="match status" value="1"/>
</dbReference>